<dbReference type="NCBIfam" id="NF005458">
    <property type="entry name" value="PRK07053.1"/>
    <property type="match status" value="1"/>
</dbReference>
<dbReference type="InterPro" id="IPR029062">
    <property type="entry name" value="Class_I_gatase-like"/>
</dbReference>
<dbReference type="RefSeq" id="WP_182614791.1">
    <property type="nucleotide sequence ID" value="NZ_BAAATF010000019.1"/>
</dbReference>
<accession>A0A7W3J6S0</accession>
<name>A0A7W3J6S0_9MICO</name>
<proteinExistence type="predicted"/>
<dbReference type="Gene3D" id="3.40.50.880">
    <property type="match status" value="1"/>
</dbReference>
<evidence type="ECO:0000313" key="3">
    <source>
        <dbReference type="Proteomes" id="UP000540568"/>
    </source>
</evidence>
<dbReference type="GO" id="GO:0005829">
    <property type="term" value="C:cytosol"/>
    <property type="evidence" value="ECO:0007669"/>
    <property type="project" value="TreeGrafter"/>
</dbReference>
<dbReference type="PANTHER" id="PTHR42695:SF5">
    <property type="entry name" value="GLUTAMINE AMIDOTRANSFERASE YLR126C-RELATED"/>
    <property type="match status" value="1"/>
</dbReference>
<dbReference type="SUPFAM" id="SSF52317">
    <property type="entry name" value="Class I glutamine amidotransferase-like"/>
    <property type="match status" value="1"/>
</dbReference>
<dbReference type="EMBL" id="JACGWV010000001">
    <property type="protein sequence ID" value="MBA8807174.1"/>
    <property type="molecule type" value="Genomic_DNA"/>
</dbReference>
<organism evidence="2 3">
    <name type="scientific">Promicromonospora sukumoe</name>
    <dbReference type="NCBI Taxonomy" id="88382"/>
    <lineage>
        <taxon>Bacteria</taxon>
        <taxon>Bacillati</taxon>
        <taxon>Actinomycetota</taxon>
        <taxon>Actinomycetes</taxon>
        <taxon>Micrococcales</taxon>
        <taxon>Promicromonosporaceae</taxon>
        <taxon>Promicromonospora</taxon>
    </lineage>
</organism>
<protein>
    <submittedName>
        <fullName evidence="2">GMP synthase (Glutamine-hydrolyzing)</fullName>
        <ecNumber evidence="2">6.3.5.2</ecNumber>
    </submittedName>
</protein>
<evidence type="ECO:0000313" key="2">
    <source>
        <dbReference type="EMBL" id="MBA8807174.1"/>
    </source>
</evidence>
<dbReference type="InterPro" id="IPR017926">
    <property type="entry name" value="GATASE"/>
</dbReference>
<reference evidence="2 3" key="1">
    <citation type="submission" date="2020-07" db="EMBL/GenBank/DDBJ databases">
        <title>Sequencing the genomes of 1000 actinobacteria strains.</title>
        <authorList>
            <person name="Klenk H.-P."/>
        </authorList>
    </citation>
    <scope>NUCLEOTIDE SEQUENCE [LARGE SCALE GENOMIC DNA]</scope>
    <source>
        <strain evidence="2 3">DSM 44121</strain>
    </source>
</reference>
<gene>
    <name evidence="2" type="ORF">FHX71_001116</name>
</gene>
<dbReference type="PANTHER" id="PTHR42695">
    <property type="entry name" value="GLUTAMINE AMIDOTRANSFERASE YLR126C-RELATED"/>
    <property type="match status" value="1"/>
</dbReference>
<feature type="domain" description="Glutamine amidotransferase" evidence="1">
    <location>
        <begin position="44"/>
        <end position="184"/>
    </location>
</feature>
<dbReference type="EC" id="6.3.5.2" evidence="2"/>
<sequence>MTRDALAVRHVHFEDLGLLAPLLEARGYRTSYLDAPVEPVTPEALLGPDLLVVLGGPVGVYDDEAYPFLREEKAAIQARLDAGLPTLGVCLGAQLVAAALGADVEATGRTEIGYAPLSLTAEGRGSVLAALDGVPVLHWHGDQFAVPEGATLLAETPGFPHQAFALGPQVLGLQFHLEADHTRIEQWLVGHAHELASAGIDPGRIRADAAAHGPKLAAATARVFEQWLDGIDPPTRTPRVP</sequence>
<dbReference type="GO" id="GO:0003922">
    <property type="term" value="F:GMP synthase (glutamine-hydrolyzing) activity"/>
    <property type="evidence" value="ECO:0007669"/>
    <property type="project" value="UniProtKB-EC"/>
</dbReference>
<dbReference type="InterPro" id="IPR044992">
    <property type="entry name" value="ChyE-like"/>
</dbReference>
<keyword evidence="2" id="KW-0436">Ligase</keyword>
<dbReference type="CDD" id="cd01741">
    <property type="entry name" value="GATase1_1"/>
    <property type="match status" value="1"/>
</dbReference>
<comment type="caution">
    <text evidence="2">The sequence shown here is derived from an EMBL/GenBank/DDBJ whole genome shotgun (WGS) entry which is preliminary data.</text>
</comment>
<dbReference type="Proteomes" id="UP000540568">
    <property type="component" value="Unassembled WGS sequence"/>
</dbReference>
<dbReference type="AlphaFoldDB" id="A0A7W3J6S0"/>
<dbReference type="PROSITE" id="PS51273">
    <property type="entry name" value="GATASE_TYPE_1"/>
    <property type="match status" value="1"/>
</dbReference>
<keyword evidence="3" id="KW-1185">Reference proteome</keyword>
<evidence type="ECO:0000259" key="1">
    <source>
        <dbReference type="Pfam" id="PF00117"/>
    </source>
</evidence>
<dbReference type="Pfam" id="PF00117">
    <property type="entry name" value="GATase"/>
    <property type="match status" value="1"/>
</dbReference>